<dbReference type="PIRSF" id="PIRSF000194">
    <property type="entry name" value="DHFR"/>
    <property type="match status" value="1"/>
</dbReference>
<dbReference type="AlphaFoldDB" id="A0A4R2KRG7"/>
<accession>A0A4R2KRG7</accession>
<dbReference type="EMBL" id="SLWX01000009">
    <property type="protein sequence ID" value="TCO75352.1"/>
    <property type="molecule type" value="Genomic_DNA"/>
</dbReference>
<feature type="domain" description="DHFR" evidence="9">
    <location>
        <begin position="1"/>
        <end position="162"/>
    </location>
</feature>
<organism evidence="10 11">
    <name type="scientific">Chromatocurvus halotolerans</name>
    <dbReference type="NCBI Taxonomy" id="1132028"/>
    <lineage>
        <taxon>Bacteria</taxon>
        <taxon>Pseudomonadati</taxon>
        <taxon>Pseudomonadota</taxon>
        <taxon>Gammaproteobacteria</taxon>
        <taxon>Cellvibrionales</taxon>
        <taxon>Halieaceae</taxon>
        <taxon>Chromatocurvus</taxon>
    </lineage>
</organism>
<dbReference type="Pfam" id="PF00186">
    <property type="entry name" value="DHFR_1"/>
    <property type="match status" value="1"/>
</dbReference>
<dbReference type="GO" id="GO:0004146">
    <property type="term" value="F:dihydrofolate reductase activity"/>
    <property type="evidence" value="ECO:0007669"/>
    <property type="project" value="UniProtKB-EC"/>
</dbReference>
<reference evidence="10 11" key="1">
    <citation type="submission" date="2019-03" db="EMBL/GenBank/DDBJ databases">
        <title>Genomic Encyclopedia of Type Strains, Phase IV (KMG-IV): sequencing the most valuable type-strain genomes for metagenomic binning, comparative biology and taxonomic classification.</title>
        <authorList>
            <person name="Goeker M."/>
        </authorList>
    </citation>
    <scope>NUCLEOTIDE SEQUENCE [LARGE SCALE GENOMIC DNA]</scope>
    <source>
        <strain evidence="10 11">DSM 23344</strain>
    </source>
</reference>
<dbReference type="GO" id="GO:0005829">
    <property type="term" value="C:cytosol"/>
    <property type="evidence" value="ECO:0007669"/>
    <property type="project" value="TreeGrafter"/>
</dbReference>
<comment type="caution">
    <text evidence="10">The sequence shown here is derived from an EMBL/GenBank/DDBJ whole genome shotgun (WGS) entry which is preliminary data.</text>
</comment>
<evidence type="ECO:0000313" key="11">
    <source>
        <dbReference type="Proteomes" id="UP000294980"/>
    </source>
</evidence>
<evidence type="ECO:0000313" key="10">
    <source>
        <dbReference type="EMBL" id="TCO75352.1"/>
    </source>
</evidence>
<protein>
    <recommendedName>
        <fullName evidence="3 8">Dihydrofolate reductase</fullName>
        <ecNumber evidence="3 8">1.5.1.3</ecNumber>
    </recommendedName>
</protein>
<evidence type="ECO:0000256" key="4">
    <source>
        <dbReference type="ARBA" id="ARBA00022563"/>
    </source>
</evidence>
<dbReference type="GO" id="GO:0046654">
    <property type="term" value="P:tetrahydrofolate biosynthetic process"/>
    <property type="evidence" value="ECO:0007669"/>
    <property type="project" value="UniProtKB-UniPathway"/>
</dbReference>
<dbReference type="GO" id="GO:0006730">
    <property type="term" value="P:one-carbon metabolic process"/>
    <property type="evidence" value="ECO:0007669"/>
    <property type="project" value="UniProtKB-KW"/>
</dbReference>
<evidence type="ECO:0000256" key="8">
    <source>
        <dbReference type="PIRNR" id="PIRNR000194"/>
    </source>
</evidence>
<dbReference type="GO" id="GO:0070401">
    <property type="term" value="F:NADP+ binding"/>
    <property type="evidence" value="ECO:0007669"/>
    <property type="project" value="UniProtKB-ARBA"/>
</dbReference>
<dbReference type="GO" id="GO:0046655">
    <property type="term" value="P:folic acid metabolic process"/>
    <property type="evidence" value="ECO:0007669"/>
    <property type="project" value="TreeGrafter"/>
</dbReference>
<dbReference type="PANTHER" id="PTHR48069">
    <property type="entry name" value="DIHYDROFOLATE REDUCTASE"/>
    <property type="match status" value="1"/>
</dbReference>
<keyword evidence="5 8" id="KW-0521">NADP</keyword>
<dbReference type="PANTHER" id="PTHR48069:SF3">
    <property type="entry name" value="DIHYDROFOLATE REDUCTASE"/>
    <property type="match status" value="1"/>
</dbReference>
<dbReference type="PRINTS" id="PR00070">
    <property type="entry name" value="DHFR"/>
</dbReference>
<keyword evidence="4 8" id="KW-0554">One-carbon metabolism</keyword>
<evidence type="ECO:0000256" key="7">
    <source>
        <dbReference type="ARBA" id="ARBA00025067"/>
    </source>
</evidence>
<dbReference type="GO" id="GO:0046452">
    <property type="term" value="P:dihydrofolate metabolic process"/>
    <property type="evidence" value="ECO:0007669"/>
    <property type="project" value="TreeGrafter"/>
</dbReference>
<dbReference type="CDD" id="cd00209">
    <property type="entry name" value="DHFR"/>
    <property type="match status" value="1"/>
</dbReference>
<dbReference type="UniPathway" id="UPA00077">
    <property type="reaction ID" value="UER00158"/>
</dbReference>
<dbReference type="RefSeq" id="WP_117318273.1">
    <property type="nucleotide sequence ID" value="NZ_QQSW01000011.1"/>
</dbReference>
<dbReference type="OrthoDB" id="9804315at2"/>
<name>A0A4R2KRG7_9GAMM</name>
<dbReference type="InterPro" id="IPR001796">
    <property type="entry name" value="DHFR_dom"/>
</dbReference>
<dbReference type="InterPro" id="IPR012259">
    <property type="entry name" value="DHFR"/>
</dbReference>
<evidence type="ECO:0000256" key="3">
    <source>
        <dbReference type="ARBA" id="ARBA00012856"/>
    </source>
</evidence>
<evidence type="ECO:0000256" key="2">
    <source>
        <dbReference type="ARBA" id="ARBA00009539"/>
    </source>
</evidence>
<evidence type="ECO:0000256" key="6">
    <source>
        <dbReference type="ARBA" id="ARBA00023002"/>
    </source>
</evidence>
<evidence type="ECO:0000256" key="5">
    <source>
        <dbReference type="ARBA" id="ARBA00022857"/>
    </source>
</evidence>
<dbReference type="SUPFAM" id="SSF53597">
    <property type="entry name" value="Dihydrofolate reductase-like"/>
    <property type="match status" value="1"/>
</dbReference>
<comment type="pathway">
    <text evidence="1 8">Cofactor biosynthesis; tetrahydrofolate biosynthesis; 5,6,7,8-tetrahydrofolate from 7,8-dihydrofolate: step 1/1.</text>
</comment>
<sequence length="163" mass="17858">MIVAAARNGTIGRDNTLPWRLSDDLRYFRRVTMGKPVIMGRRTYDSIGRPLPGRDNIVVSRNPAFAAAGVHVAPGIDEAFTLAVASARASGAGELMLLGGAQLYVEALPLIQRIYLTRVHADVAGDAYLPALAAEDWREISREDHPADSRNDFPFSFIVLQRI</sequence>
<comment type="catalytic activity">
    <reaction evidence="8">
        <text>(6S)-5,6,7,8-tetrahydrofolate + NADP(+) = 7,8-dihydrofolate + NADPH + H(+)</text>
        <dbReference type="Rhea" id="RHEA:15009"/>
        <dbReference type="ChEBI" id="CHEBI:15378"/>
        <dbReference type="ChEBI" id="CHEBI:57451"/>
        <dbReference type="ChEBI" id="CHEBI:57453"/>
        <dbReference type="ChEBI" id="CHEBI:57783"/>
        <dbReference type="ChEBI" id="CHEBI:58349"/>
        <dbReference type="EC" id="1.5.1.3"/>
    </reaction>
</comment>
<keyword evidence="6 8" id="KW-0560">Oxidoreductase</keyword>
<proteinExistence type="inferred from homology"/>
<dbReference type="Gene3D" id="3.40.430.10">
    <property type="entry name" value="Dihydrofolate Reductase, subunit A"/>
    <property type="match status" value="1"/>
</dbReference>
<keyword evidence="11" id="KW-1185">Reference proteome</keyword>
<evidence type="ECO:0000256" key="1">
    <source>
        <dbReference type="ARBA" id="ARBA00004903"/>
    </source>
</evidence>
<dbReference type="Proteomes" id="UP000294980">
    <property type="component" value="Unassembled WGS sequence"/>
</dbReference>
<dbReference type="PROSITE" id="PS51330">
    <property type="entry name" value="DHFR_2"/>
    <property type="match status" value="1"/>
</dbReference>
<comment type="function">
    <text evidence="7 8">Key enzyme in folate metabolism. Catalyzes an essential reaction for de novo glycine and purine synthesis, and for DNA precursor synthesis.</text>
</comment>
<comment type="similarity">
    <text evidence="2 8">Belongs to the dihydrofolate reductase family.</text>
</comment>
<gene>
    <name evidence="10" type="ORF">EV688_10976</name>
</gene>
<dbReference type="FunFam" id="3.40.430.10:FF:000001">
    <property type="entry name" value="Dihydrofolate reductase"/>
    <property type="match status" value="1"/>
</dbReference>
<dbReference type="EC" id="1.5.1.3" evidence="3 8"/>
<dbReference type="InterPro" id="IPR024072">
    <property type="entry name" value="DHFR-like_dom_sf"/>
</dbReference>
<evidence type="ECO:0000259" key="9">
    <source>
        <dbReference type="PROSITE" id="PS51330"/>
    </source>
</evidence>